<dbReference type="Proteomes" id="UP001589646">
    <property type="component" value="Unassembled WGS sequence"/>
</dbReference>
<gene>
    <name evidence="2" type="ORF">ACFFRN_34905</name>
</gene>
<feature type="transmembrane region" description="Helical" evidence="1">
    <location>
        <begin position="52"/>
        <end position="70"/>
    </location>
</feature>
<feature type="transmembrane region" description="Helical" evidence="1">
    <location>
        <begin position="564"/>
        <end position="585"/>
    </location>
</feature>
<evidence type="ECO:0000256" key="1">
    <source>
        <dbReference type="SAM" id="Phobius"/>
    </source>
</evidence>
<keyword evidence="1" id="KW-0812">Transmembrane</keyword>
<evidence type="ECO:0000313" key="2">
    <source>
        <dbReference type="EMBL" id="MFB9531820.1"/>
    </source>
</evidence>
<comment type="caution">
    <text evidence="2">The sequence shown here is derived from an EMBL/GenBank/DDBJ whole genome shotgun (WGS) entry which is preliminary data.</text>
</comment>
<feature type="transmembrane region" description="Helical" evidence="1">
    <location>
        <begin position="21"/>
        <end position="46"/>
    </location>
</feature>
<accession>A0ABV5Q8L7</accession>
<dbReference type="EMBL" id="JBHMCE010000012">
    <property type="protein sequence ID" value="MFB9531820.1"/>
    <property type="molecule type" value="Genomic_DNA"/>
</dbReference>
<evidence type="ECO:0008006" key="4">
    <source>
        <dbReference type="Google" id="ProtNLM"/>
    </source>
</evidence>
<dbReference type="RefSeq" id="WP_346130815.1">
    <property type="nucleotide sequence ID" value="NZ_BAAAXC010000015.1"/>
</dbReference>
<evidence type="ECO:0000313" key="3">
    <source>
        <dbReference type="Proteomes" id="UP001589646"/>
    </source>
</evidence>
<feature type="transmembrane region" description="Helical" evidence="1">
    <location>
        <begin position="462"/>
        <end position="481"/>
    </location>
</feature>
<feature type="transmembrane region" description="Helical" evidence="1">
    <location>
        <begin position="389"/>
        <end position="413"/>
    </location>
</feature>
<reference evidence="2 3" key="1">
    <citation type="submission" date="2024-09" db="EMBL/GenBank/DDBJ databases">
        <authorList>
            <person name="Sun Q."/>
            <person name="Mori K."/>
        </authorList>
    </citation>
    <scope>NUCLEOTIDE SEQUENCE [LARGE SCALE GENOMIC DNA]</scope>
    <source>
        <strain evidence="2 3">JCM 3323</strain>
    </source>
</reference>
<keyword evidence="1" id="KW-0472">Membrane</keyword>
<feature type="transmembrane region" description="Helical" evidence="1">
    <location>
        <begin position="160"/>
        <end position="185"/>
    </location>
</feature>
<keyword evidence="3" id="KW-1185">Reference proteome</keyword>
<feature type="transmembrane region" description="Helical" evidence="1">
    <location>
        <begin position="311"/>
        <end position="331"/>
    </location>
</feature>
<keyword evidence="1" id="KW-1133">Transmembrane helix</keyword>
<feature type="transmembrane region" description="Helical" evidence="1">
    <location>
        <begin position="521"/>
        <end position="544"/>
    </location>
</feature>
<feature type="transmembrane region" description="Helical" evidence="1">
    <location>
        <begin position="91"/>
        <end position="117"/>
    </location>
</feature>
<feature type="transmembrane region" description="Helical" evidence="1">
    <location>
        <begin position="205"/>
        <end position="238"/>
    </location>
</feature>
<proteinExistence type="predicted"/>
<organism evidence="2 3">
    <name type="scientific">Nonomuraea roseola</name>
    <dbReference type="NCBI Taxonomy" id="46179"/>
    <lineage>
        <taxon>Bacteria</taxon>
        <taxon>Bacillati</taxon>
        <taxon>Actinomycetota</taxon>
        <taxon>Actinomycetes</taxon>
        <taxon>Streptosporangiales</taxon>
        <taxon>Streptosporangiaceae</taxon>
        <taxon>Nonomuraea</taxon>
    </lineage>
</organism>
<feature type="transmembrane region" description="Helical" evidence="1">
    <location>
        <begin position="434"/>
        <end position="456"/>
    </location>
</feature>
<feature type="transmembrane region" description="Helical" evidence="1">
    <location>
        <begin position="356"/>
        <end position="377"/>
    </location>
</feature>
<name>A0ABV5Q8L7_9ACTN</name>
<feature type="transmembrane region" description="Helical" evidence="1">
    <location>
        <begin position="285"/>
        <end position="305"/>
    </location>
</feature>
<feature type="transmembrane region" description="Helical" evidence="1">
    <location>
        <begin position="123"/>
        <end position="148"/>
    </location>
</feature>
<sequence length="608" mass="64022">MAHVLIRMRWTLLRNSLRGERVYGFATGVVVGVVLAAGTIVVAVLWPSALPVTLAVWLMGWVFGPIFTGGGNETLRPEYFTMIPVTPRRMAAGLLAGAFAGPAPLISLVAFLSMAVYGWRHGFVATLVGLVAAALTLITMVLLSRIVVAAFGLFIRSRVAAVAAAVVTGTLLALAGNGWALVVALGAAQEPTWAELLVRLLPSGWGIAAIEASWPVGLGILAANGLVVALLWMAWAALLDRRVASAARGGVPARRGRPRPFPMVPGARAVAAKELRAWSRDLTRIHLLAVAFSYAVVFVLLPVSLGWWGMAPFAGVIAIVMAAGVSANLYATDGTALWLTLMTPGAERKDVHGRQLAWLLTVGPAAVLLSVAGTAAGGQAWAWPWVLSLLPATLGGAAGLVVLIAVTSLIPATDPHKRGGNPLSTGADESAETGLAWLMLIAVPTTALPATAVVLIQPWAGVPVGVATGALCAWWFGRIACKRLESNGTELLNLMKHGSAPSRAAGGDKASAPDLPRAHKIAIALCYSIAWLPLFPQGLVPLLFKVLGVTDRVWFLALHLPEGWQWPMIIFMISLGLLMYGYAILLPMRYQPAEGEQQDRSVRQPAGT</sequence>
<protein>
    <recommendedName>
        <fullName evidence="4">ABC-2 type transport system permease protein</fullName>
    </recommendedName>
</protein>